<protein>
    <submittedName>
        <fullName evidence="2">Uncharacterized protein</fullName>
    </submittedName>
</protein>
<feature type="compositionally biased region" description="Basic and acidic residues" evidence="1">
    <location>
        <begin position="293"/>
        <end position="302"/>
    </location>
</feature>
<evidence type="ECO:0000313" key="2">
    <source>
        <dbReference type="EMBL" id="KAH7133567.1"/>
    </source>
</evidence>
<feature type="compositionally biased region" description="Polar residues" evidence="1">
    <location>
        <begin position="348"/>
        <end position="360"/>
    </location>
</feature>
<dbReference type="AlphaFoldDB" id="A0A9P9EA22"/>
<evidence type="ECO:0000313" key="3">
    <source>
        <dbReference type="Proteomes" id="UP000738349"/>
    </source>
</evidence>
<feature type="region of interest" description="Disordered" evidence="1">
    <location>
        <begin position="91"/>
        <end position="137"/>
    </location>
</feature>
<feature type="compositionally biased region" description="Basic and acidic residues" evidence="1">
    <location>
        <begin position="102"/>
        <end position="113"/>
    </location>
</feature>
<dbReference type="EMBL" id="JAGMUV010000015">
    <property type="protein sequence ID" value="KAH7133567.1"/>
    <property type="molecule type" value="Genomic_DNA"/>
</dbReference>
<feature type="compositionally biased region" description="Basic and acidic residues" evidence="1">
    <location>
        <begin position="453"/>
        <end position="464"/>
    </location>
</feature>
<name>A0A9P9EA22_9HYPO</name>
<sequence>MCEQFYIYQCRHVKKERVECDQNRSRKKGFFGSVRDVFVRPKACNHIKEVLKLNRACDACRQMPFENWPLRVKKFLVGTPASLNANDEALEMGTPAPIGNDPKGHDENQDRPTESPASSIYSPDEHRDEIVPPPRSTSFIYSDNLPAPNVADEDSYHPTFEFSKYLDNIPEKTNDLSAVTTSEPVQAEISSIVNTLRDCRGDAPLLSTTRNLGETSMEPRETTRHHFRKDPKCQENAPTVSRPGMGESSTGNIRYPLIFTTSDHLVPYDPRIDYSTPRSHHEASSLSILGFSEQEKSEREPEVAPENSETIHHPTSLGHGNSEDARVPKSYPDTEGDKAWWKDFPGPANSQRQANSPSNVDEQESEEGVVKSNTDDPKGKKVCWEVYPEPEPADTRSLTSTDNAYVKPSIFDDPKIFPSNRPDYDEIEAYHQQQASIKRSEMNMSAQGNGIENSEHQVPNKESGDEMNVPELSRSEHESIELSETNMSANGKCIDNLDEVGFADTSLMREPLLRGMLGGTFVNGVYHSAENTTGAINKVPAEYLEGPEVHHISQAILEDRRTGNDSNSTRNRFTKTLSTFSLSVPNLQSVSQAGKKLWGGLNSSRVFNNRDSDVSFVCARALAEEREAEELAER</sequence>
<feature type="region of interest" description="Disordered" evidence="1">
    <location>
        <begin position="276"/>
        <end position="381"/>
    </location>
</feature>
<reference evidence="2" key="1">
    <citation type="journal article" date="2021" name="Nat. Commun.">
        <title>Genetic determinants of endophytism in the Arabidopsis root mycobiome.</title>
        <authorList>
            <person name="Mesny F."/>
            <person name="Miyauchi S."/>
            <person name="Thiergart T."/>
            <person name="Pickel B."/>
            <person name="Atanasova L."/>
            <person name="Karlsson M."/>
            <person name="Huettel B."/>
            <person name="Barry K.W."/>
            <person name="Haridas S."/>
            <person name="Chen C."/>
            <person name="Bauer D."/>
            <person name="Andreopoulos W."/>
            <person name="Pangilinan J."/>
            <person name="LaButti K."/>
            <person name="Riley R."/>
            <person name="Lipzen A."/>
            <person name="Clum A."/>
            <person name="Drula E."/>
            <person name="Henrissat B."/>
            <person name="Kohler A."/>
            <person name="Grigoriev I.V."/>
            <person name="Martin F.M."/>
            <person name="Hacquard S."/>
        </authorList>
    </citation>
    <scope>NUCLEOTIDE SEQUENCE</scope>
    <source>
        <strain evidence="2">MPI-CAGE-AT-0147</strain>
    </source>
</reference>
<comment type="caution">
    <text evidence="2">The sequence shown here is derived from an EMBL/GenBank/DDBJ whole genome shotgun (WGS) entry which is preliminary data.</text>
</comment>
<evidence type="ECO:0000256" key="1">
    <source>
        <dbReference type="SAM" id="MobiDB-lite"/>
    </source>
</evidence>
<proteinExistence type="predicted"/>
<gene>
    <name evidence="2" type="ORF">EDB81DRAFT_903710</name>
</gene>
<keyword evidence="3" id="KW-1185">Reference proteome</keyword>
<feature type="region of interest" description="Disordered" evidence="1">
    <location>
        <begin position="451"/>
        <end position="471"/>
    </location>
</feature>
<dbReference type="Proteomes" id="UP000738349">
    <property type="component" value="Unassembled WGS sequence"/>
</dbReference>
<organism evidence="2 3">
    <name type="scientific">Dactylonectria macrodidyma</name>
    <dbReference type="NCBI Taxonomy" id="307937"/>
    <lineage>
        <taxon>Eukaryota</taxon>
        <taxon>Fungi</taxon>
        <taxon>Dikarya</taxon>
        <taxon>Ascomycota</taxon>
        <taxon>Pezizomycotina</taxon>
        <taxon>Sordariomycetes</taxon>
        <taxon>Hypocreomycetidae</taxon>
        <taxon>Hypocreales</taxon>
        <taxon>Nectriaceae</taxon>
        <taxon>Dactylonectria</taxon>
    </lineage>
</organism>
<feature type="region of interest" description="Disordered" evidence="1">
    <location>
        <begin position="215"/>
        <end position="252"/>
    </location>
</feature>
<accession>A0A9P9EA22</accession>